<comment type="caution">
    <text evidence="2">The sequence shown here is derived from an EMBL/GenBank/DDBJ whole genome shotgun (WGS) entry which is preliminary data.</text>
</comment>
<name>A0AAD6HK30_9EURO</name>
<keyword evidence="3" id="KW-1185">Reference proteome</keyword>
<gene>
    <name evidence="2" type="ORF">N7493_006166</name>
</gene>
<accession>A0AAD6HK30</accession>
<reference evidence="2" key="2">
    <citation type="submission" date="2023-01" db="EMBL/GenBank/DDBJ databases">
        <authorList>
            <person name="Petersen C."/>
        </authorList>
    </citation>
    <scope>NUCLEOTIDE SEQUENCE</scope>
    <source>
        <strain evidence="2">IBT 17514</strain>
    </source>
</reference>
<proteinExistence type="predicted"/>
<evidence type="ECO:0000313" key="3">
    <source>
        <dbReference type="Proteomes" id="UP001215712"/>
    </source>
</evidence>
<dbReference type="EMBL" id="JAQJAN010000008">
    <property type="protein sequence ID" value="KAJ5724438.1"/>
    <property type="molecule type" value="Genomic_DNA"/>
</dbReference>
<dbReference type="Proteomes" id="UP001215712">
    <property type="component" value="Unassembled WGS sequence"/>
</dbReference>
<reference evidence="2" key="1">
    <citation type="journal article" date="2023" name="IMA Fungus">
        <title>Comparative genomic study of the Penicillium genus elucidates a diverse pangenome and 15 lateral gene transfer events.</title>
        <authorList>
            <person name="Petersen C."/>
            <person name="Sorensen T."/>
            <person name="Nielsen M.R."/>
            <person name="Sondergaard T.E."/>
            <person name="Sorensen J.L."/>
            <person name="Fitzpatrick D.A."/>
            <person name="Frisvad J.C."/>
            <person name="Nielsen K.L."/>
        </authorList>
    </citation>
    <scope>NUCLEOTIDE SEQUENCE</scope>
    <source>
        <strain evidence="2">IBT 17514</strain>
    </source>
</reference>
<dbReference type="Pfam" id="PF04681">
    <property type="entry name" value="Bys1"/>
    <property type="match status" value="1"/>
</dbReference>
<sequence>MKISSILSIFPLATIATCFPATQTENDQLDEIPYGAFPDPSESFVLYPTPAPGVTPDTTIDLAQVGHAVVINHCKFPVYIWSVGSSIKPMVTTPSQGRYSETFHRDVGSGGIAIKISTKHDGLLTSSPLTIFAYNLAANGQVWYDLSDVFGDPFKGHRVSLSPASPEINWVDGIPRQGSAVRVRSAASDLVLTLC</sequence>
<dbReference type="PANTHER" id="PTHR36195">
    <property type="entry name" value="DOMAIN PROTEIN, PUTATIVE (AFU_ORTHOLOGUE AFUA_5G01990)-RELATED-RELATED"/>
    <property type="match status" value="1"/>
</dbReference>
<organism evidence="2 3">
    <name type="scientific">Penicillium malachiteum</name>
    <dbReference type="NCBI Taxonomy" id="1324776"/>
    <lineage>
        <taxon>Eukaryota</taxon>
        <taxon>Fungi</taxon>
        <taxon>Dikarya</taxon>
        <taxon>Ascomycota</taxon>
        <taxon>Pezizomycotina</taxon>
        <taxon>Eurotiomycetes</taxon>
        <taxon>Eurotiomycetidae</taxon>
        <taxon>Eurotiales</taxon>
        <taxon>Aspergillaceae</taxon>
        <taxon>Penicillium</taxon>
    </lineage>
</organism>
<feature type="signal peptide" evidence="1">
    <location>
        <begin position="1"/>
        <end position="24"/>
    </location>
</feature>
<dbReference type="PANTHER" id="PTHR36195:SF4">
    <property type="entry name" value="DOMAIN PROTEIN, PUTATIVE (AFU_ORTHOLOGUE AFUA_5G01990)-RELATED"/>
    <property type="match status" value="1"/>
</dbReference>
<evidence type="ECO:0000313" key="2">
    <source>
        <dbReference type="EMBL" id="KAJ5724438.1"/>
    </source>
</evidence>
<dbReference type="InterPro" id="IPR006771">
    <property type="entry name" value="CetA-like"/>
</dbReference>
<protein>
    <submittedName>
        <fullName evidence="2">Antigenic thaumatin-like protein</fullName>
    </submittedName>
</protein>
<feature type="chain" id="PRO_5042064545" evidence="1">
    <location>
        <begin position="25"/>
        <end position="195"/>
    </location>
</feature>
<keyword evidence="1" id="KW-0732">Signal</keyword>
<dbReference type="AlphaFoldDB" id="A0AAD6HK30"/>
<evidence type="ECO:0000256" key="1">
    <source>
        <dbReference type="SAM" id="SignalP"/>
    </source>
</evidence>